<proteinExistence type="predicted"/>
<gene>
    <name evidence="4" type="ORF">C1SCF055_LOCUS43396</name>
</gene>
<dbReference type="GO" id="GO:0004040">
    <property type="term" value="F:amidase activity"/>
    <property type="evidence" value="ECO:0007669"/>
    <property type="project" value="TreeGrafter"/>
</dbReference>
<organism evidence="4">
    <name type="scientific">Cladocopium goreaui</name>
    <dbReference type="NCBI Taxonomy" id="2562237"/>
    <lineage>
        <taxon>Eukaryota</taxon>
        <taxon>Sar</taxon>
        <taxon>Alveolata</taxon>
        <taxon>Dinophyceae</taxon>
        <taxon>Suessiales</taxon>
        <taxon>Symbiodiniaceae</taxon>
        <taxon>Cladocopium</taxon>
    </lineage>
</organism>
<dbReference type="InterPro" id="IPR052096">
    <property type="entry name" value="Endocannabinoid_amidase"/>
</dbReference>
<dbReference type="InterPro" id="IPR023631">
    <property type="entry name" value="Amidase_dom"/>
</dbReference>
<evidence type="ECO:0000313" key="5">
    <source>
        <dbReference type="EMBL" id="CAL1172236.1"/>
    </source>
</evidence>
<dbReference type="Gene3D" id="3.90.1300.10">
    <property type="entry name" value="Amidase signature (AS) domain"/>
    <property type="match status" value="1"/>
</dbReference>
<sequence>MSILKLSLEELVTALAKGHLTSSEVLKAYRARAELIHHACNAVACWIPEAEQGAREADEHLQRTGQVLGPLHGVPFTVKDHVMVKQTPITMGMKKLQNSGKTSRRDEHLVTVFRSLGAIPFAKSTMSQLGMTIGGGSPAHGDTLNPWDTRRSSGGSSAGEGALIGGGAAPFGIGSDVGGSVRVPAAFCGISSLKPTCGRISMMLSRPGEYFVPATAGVMARTAADLSLVYSHLLAKGLNDGLPRLPPIPFNQPEFSSKRPLRIGYYVEEYTFPKPCAAVCRAMEEACSALKALGHELIEFKPHTDGVLPKEMVWDLDASFYVSSRPYKEVVKELKSEKSAQTAEEIKSHVIGVDSEEAHPDLIGMFSSHEPYASRNVQHAGSLGGSSIGHEQIYASRDKMRERFYKAWQASELDVLLCPAFATPALHVEEVPYSASNVITTRVYNLLDMPAGVVTVTSVNHSDLSQGYDPGTTNPDVTRMAMRAVEDSLGLPVAVQLVTLPWKEELCLRAMTELEKAVACDQNHSHHLLQPEARRSPSLGAAPIPLGARL</sequence>
<feature type="active site" description="Charge relay system" evidence="1">
    <location>
        <position position="79"/>
    </location>
</feature>
<dbReference type="EMBL" id="CAMXCT030006718">
    <property type="protein sequence ID" value="CAL4806173.1"/>
    <property type="molecule type" value="Genomic_DNA"/>
</dbReference>
<keyword evidence="7" id="KW-1185">Reference proteome</keyword>
<dbReference type="GO" id="GO:0009062">
    <property type="term" value="P:fatty acid catabolic process"/>
    <property type="evidence" value="ECO:0007669"/>
    <property type="project" value="TreeGrafter"/>
</dbReference>
<dbReference type="GO" id="GO:0017064">
    <property type="term" value="F:fatty acid amide hydrolase activity"/>
    <property type="evidence" value="ECO:0007669"/>
    <property type="project" value="TreeGrafter"/>
</dbReference>
<dbReference type="PIRSF" id="PIRSF001221">
    <property type="entry name" value="Amidase_fungi"/>
    <property type="match status" value="1"/>
</dbReference>
<dbReference type="Pfam" id="PF01425">
    <property type="entry name" value="Amidase"/>
    <property type="match status" value="1"/>
</dbReference>
<dbReference type="EMBL" id="CAMXCT010006718">
    <property type="protein sequence ID" value="CAI4018861.1"/>
    <property type="molecule type" value="Genomic_DNA"/>
</dbReference>
<reference evidence="5" key="2">
    <citation type="submission" date="2024-04" db="EMBL/GenBank/DDBJ databases">
        <authorList>
            <person name="Chen Y."/>
            <person name="Shah S."/>
            <person name="Dougan E. K."/>
            <person name="Thang M."/>
            <person name="Chan C."/>
        </authorList>
    </citation>
    <scope>NUCLEOTIDE SEQUENCE [LARGE SCALE GENOMIC DNA]</scope>
</reference>
<dbReference type="InterPro" id="IPR036928">
    <property type="entry name" value="AS_sf"/>
</dbReference>
<feature type="domain" description="Amidase" evidence="3">
    <location>
        <begin position="24"/>
        <end position="508"/>
    </location>
</feature>
<dbReference type="EMBL" id="CAMXCT020006718">
    <property type="protein sequence ID" value="CAL1172236.1"/>
    <property type="molecule type" value="Genomic_DNA"/>
</dbReference>
<evidence type="ECO:0000256" key="1">
    <source>
        <dbReference type="PIRSR" id="PIRSR001221-1"/>
    </source>
</evidence>
<evidence type="ECO:0000259" key="3">
    <source>
        <dbReference type="Pfam" id="PF01425"/>
    </source>
</evidence>
<dbReference type="OrthoDB" id="421993at2759"/>
<protein>
    <submittedName>
        <fullName evidence="6">Amidase domain-containing protein</fullName>
    </submittedName>
</protein>
<evidence type="ECO:0000313" key="6">
    <source>
        <dbReference type="EMBL" id="CAL4806173.1"/>
    </source>
</evidence>
<feature type="region of interest" description="Disordered" evidence="2">
    <location>
        <begin position="529"/>
        <end position="550"/>
    </location>
</feature>
<evidence type="ECO:0000313" key="4">
    <source>
        <dbReference type="EMBL" id="CAI4018861.1"/>
    </source>
</evidence>
<feature type="active site" description="Charge relay system" evidence="1">
    <location>
        <position position="156"/>
    </location>
</feature>
<dbReference type="PANTHER" id="PTHR45847:SF6">
    <property type="entry name" value="FATTY ACID AMIDE HYDROLASE"/>
    <property type="match status" value="1"/>
</dbReference>
<dbReference type="SUPFAM" id="SSF75304">
    <property type="entry name" value="Amidase signature (AS) enzymes"/>
    <property type="match status" value="1"/>
</dbReference>
<dbReference type="Proteomes" id="UP001152797">
    <property type="component" value="Unassembled WGS sequence"/>
</dbReference>
<evidence type="ECO:0000313" key="7">
    <source>
        <dbReference type="Proteomes" id="UP001152797"/>
    </source>
</evidence>
<dbReference type="PANTHER" id="PTHR45847">
    <property type="entry name" value="FATTY ACID AMIDE HYDROLASE"/>
    <property type="match status" value="1"/>
</dbReference>
<accession>A0A9P1M1I7</accession>
<name>A0A9P1M1I7_9DINO</name>
<comment type="caution">
    <text evidence="4">The sequence shown here is derived from an EMBL/GenBank/DDBJ whole genome shotgun (WGS) entry which is preliminary data.</text>
</comment>
<reference evidence="4" key="1">
    <citation type="submission" date="2022-10" db="EMBL/GenBank/DDBJ databases">
        <authorList>
            <person name="Chen Y."/>
            <person name="Dougan E. K."/>
            <person name="Chan C."/>
            <person name="Rhodes N."/>
            <person name="Thang M."/>
        </authorList>
    </citation>
    <scope>NUCLEOTIDE SEQUENCE</scope>
</reference>
<dbReference type="AlphaFoldDB" id="A0A9P1M1I7"/>
<feature type="active site" description="Acyl-ester intermediate" evidence="1">
    <location>
        <position position="180"/>
    </location>
</feature>
<evidence type="ECO:0000256" key="2">
    <source>
        <dbReference type="SAM" id="MobiDB-lite"/>
    </source>
</evidence>